<gene>
    <name evidence="2" type="primary">catE</name>
    <name evidence="2" type="ORF">NCTC8184_00582</name>
</gene>
<dbReference type="PANTHER" id="PTHR43279">
    <property type="entry name" value="CATECHOL-2,3-DIOXYGENASE"/>
    <property type="match status" value="1"/>
</dbReference>
<dbReference type="Proteomes" id="UP000268870">
    <property type="component" value="Chromosome"/>
</dbReference>
<proteinExistence type="predicted"/>
<protein>
    <submittedName>
        <fullName evidence="2">Glyoxalase family protein</fullName>
        <ecNumber evidence="2">1.13.11.2</ecNumber>
    </submittedName>
</protein>
<evidence type="ECO:0000313" key="2">
    <source>
        <dbReference type="EMBL" id="VED64609.1"/>
    </source>
</evidence>
<dbReference type="PROSITE" id="PS51819">
    <property type="entry name" value="VOC"/>
    <property type="match status" value="2"/>
</dbReference>
<feature type="domain" description="VOC" evidence="1">
    <location>
        <begin position="26"/>
        <end position="140"/>
    </location>
</feature>
<dbReference type="InterPro" id="IPR004360">
    <property type="entry name" value="Glyas_Fos-R_dOase_dom"/>
</dbReference>
<dbReference type="PANTHER" id="PTHR43279:SF1">
    <property type="entry name" value="CATECHOL-2,3-DIOXYGENASE"/>
    <property type="match status" value="1"/>
</dbReference>
<dbReference type="InterPro" id="IPR029068">
    <property type="entry name" value="Glyas_Bleomycin-R_OHBP_Dase"/>
</dbReference>
<dbReference type="EC" id="1.13.11.2" evidence="2"/>
<dbReference type="CDD" id="cd16359">
    <property type="entry name" value="VOC_BsCatE_like_C"/>
    <property type="match status" value="1"/>
</dbReference>
<dbReference type="GO" id="GO:0018577">
    <property type="term" value="F:catechol 2,3-dioxygenase activity"/>
    <property type="evidence" value="ECO:0007669"/>
    <property type="project" value="UniProtKB-EC"/>
</dbReference>
<sequence length="302" mass="34237">MNGIICYYIVIIGGLTLPYPYKANHSIESITLKVNDLENLVNFYSDIIGLTVIDKSSTRALLGVNQKIPLIILEKTELEKHSTYGLYHTAILVPDEYHLSLALNHLLSQHIPLEGGANHGYSNAIYLSDPEGNGIEIYNDKDISMWDIREGGQIIGITERLDIDNLLDSLVNVPNNYKLSEKTRIGHIYLSVKDAKISSKLYQNVFGFDEKFAIPTASWIASGNYHHHLAFNNWAGPNLSKNQEDRPGISLLTIAYNDDNLFRDSLKKAQLYQLTFLEKQDHYYIIKDFDGIRIKVVLKPEN</sequence>
<dbReference type="EMBL" id="LR134265">
    <property type="protein sequence ID" value="VED64609.1"/>
    <property type="molecule type" value="Genomic_DNA"/>
</dbReference>
<dbReference type="InterPro" id="IPR037523">
    <property type="entry name" value="VOC_core"/>
</dbReference>
<name>A0AB38VJX5_STRAG</name>
<dbReference type="Pfam" id="PF00903">
    <property type="entry name" value="Glyoxalase"/>
    <property type="match status" value="2"/>
</dbReference>
<feature type="domain" description="VOC" evidence="1">
    <location>
        <begin position="184"/>
        <end position="299"/>
    </location>
</feature>
<reference evidence="2 3" key="1">
    <citation type="submission" date="2018-12" db="EMBL/GenBank/DDBJ databases">
        <authorList>
            <consortium name="Pathogen Informatics"/>
        </authorList>
    </citation>
    <scope>NUCLEOTIDE SEQUENCE [LARGE SCALE GENOMIC DNA]</scope>
    <source>
        <strain evidence="2 3">NCTC8184</strain>
    </source>
</reference>
<keyword evidence="2" id="KW-0560">Oxidoreductase</keyword>
<evidence type="ECO:0000313" key="3">
    <source>
        <dbReference type="Proteomes" id="UP000268870"/>
    </source>
</evidence>
<dbReference type="SUPFAM" id="SSF54593">
    <property type="entry name" value="Glyoxalase/Bleomycin resistance protein/Dihydroxybiphenyl dioxygenase"/>
    <property type="match status" value="2"/>
</dbReference>
<organism evidence="2 3">
    <name type="scientific">Streptococcus agalactiae</name>
    <dbReference type="NCBI Taxonomy" id="1311"/>
    <lineage>
        <taxon>Bacteria</taxon>
        <taxon>Bacillati</taxon>
        <taxon>Bacillota</taxon>
        <taxon>Bacilli</taxon>
        <taxon>Lactobacillales</taxon>
        <taxon>Streptococcaceae</taxon>
        <taxon>Streptococcus</taxon>
    </lineage>
</organism>
<evidence type="ECO:0000259" key="1">
    <source>
        <dbReference type="PROSITE" id="PS51819"/>
    </source>
</evidence>
<accession>A0AB38VJX5</accession>
<dbReference type="AlphaFoldDB" id="A0AB38VJX5"/>
<dbReference type="CDD" id="cd07255">
    <property type="entry name" value="VOC_BsCatE_like_N"/>
    <property type="match status" value="1"/>
</dbReference>
<dbReference type="Gene3D" id="3.10.180.10">
    <property type="entry name" value="2,3-Dihydroxybiphenyl 1,2-Dioxygenase, domain 1"/>
    <property type="match status" value="2"/>
</dbReference>